<feature type="transmembrane region" description="Helical" evidence="2">
    <location>
        <begin position="745"/>
        <end position="768"/>
    </location>
</feature>
<keyword evidence="2" id="KW-1133">Transmembrane helix</keyword>
<feature type="region of interest" description="Disordered" evidence="1">
    <location>
        <begin position="1"/>
        <end position="20"/>
    </location>
</feature>
<gene>
    <name evidence="3" type="ORF">GCM10023168_26600</name>
</gene>
<dbReference type="SUPFAM" id="SSF53448">
    <property type="entry name" value="Nucleotide-diphospho-sugar transferases"/>
    <property type="match status" value="1"/>
</dbReference>
<comment type="caution">
    <text evidence="3">The sequence shown here is derived from an EMBL/GenBank/DDBJ whole genome shotgun (WGS) entry which is preliminary data.</text>
</comment>
<protein>
    <recommendedName>
        <fullName evidence="5">GT2 family glycosyltransferase</fullName>
    </recommendedName>
</protein>
<feature type="transmembrane region" description="Helical" evidence="2">
    <location>
        <begin position="789"/>
        <end position="810"/>
    </location>
</feature>
<dbReference type="EMBL" id="BAABGM010000015">
    <property type="protein sequence ID" value="GAA4408756.1"/>
    <property type="molecule type" value="Genomic_DNA"/>
</dbReference>
<evidence type="ECO:0000256" key="1">
    <source>
        <dbReference type="SAM" id="MobiDB-lite"/>
    </source>
</evidence>
<dbReference type="RefSeq" id="WP_345206778.1">
    <property type="nucleotide sequence ID" value="NZ_BAABGM010000015.1"/>
</dbReference>
<keyword evidence="2" id="KW-0812">Transmembrane</keyword>
<feature type="transmembrane region" description="Helical" evidence="2">
    <location>
        <begin position="1031"/>
        <end position="1051"/>
    </location>
</feature>
<feature type="transmembrane region" description="Helical" evidence="2">
    <location>
        <begin position="682"/>
        <end position="700"/>
    </location>
</feature>
<evidence type="ECO:0000256" key="2">
    <source>
        <dbReference type="SAM" id="Phobius"/>
    </source>
</evidence>
<feature type="transmembrane region" description="Helical" evidence="2">
    <location>
        <begin position="300"/>
        <end position="324"/>
    </location>
</feature>
<keyword evidence="4" id="KW-1185">Reference proteome</keyword>
<organism evidence="3 4">
    <name type="scientific">Fodinibacter luteus</name>
    <dbReference type="NCBI Taxonomy" id="552064"/>
    <lineage>
        <taxon>Bacteria</taxon>
        <taxon>Bacillati</taxon>
        <taxon>Actinomycetota</taxon>
        <taxon>Actinomycetes</taxon>
        <taxon>Micrococcales</taxon>
        <taxon>Intrasporangiaceae</taxon>
        <taxon>Fodinibacter (ex Wang et al. 2009)</taxon>
    </lineage>
</organism>
<dbReference type="Proteomes" id="UP001500945">
    <property type="component" value="Unassembled WGS sequence"/>
</dbReference>
<evidence type="ECO:0000313" key="4">
    <source>
        <dbReference type="Proteomes" id="UP001500945"/>
    </source>
</evidence>
<evidence type="ECO:0008006" key="5">
    <source>
        <dbReference type="Google" id="ProtNLM"/>
    </source>
</evidence>
<feature type="transmembrane region" description="Helical" evidence="2">
    <location>
        <begin position="712"/>
        <end position="733"/>
    </location>
</feature>
<feature type="transmembrane region" description="Helical" evidence="2">
    <location>
        <begin position="625"/>
        <end position="643"/>
    </location>
</feature>
<dbReference type="InterPro" id="IPR029044">
    <property type="entry name" value="Nucleotide-diphossugar_trans"/>
</dbReference>
<accession>A0ABP8KJP1</accession>
<keyword evidence="2" id="KW-0472">Membrane</keyword>
<dbReference type="Gene3D" id="3.90.550.10">
    <property type="entry name" value="Spore Coat Polysaccharide Biosynthesis Protein SpsA, Chain A"/>
    <property type="match status" value="1"/>
</dbReference>
<proteinExistence type="predicted"/>
<name>A0ABP8KJP1_9MICO</name>
<feature type="region of interest" description="Disordered" evidence="1">
    <location>
        <begin position="64"/>
        <end position="88"/>
    </location>
</feature>
<feature type="transmembrane region" description="Helical" evidence="2">
    <location>
        <begin position="504"/>
        <end position="527"/>
    </location>
</feature>
<evidence type="ECO:0000313" key="3">
    <source>
        <dbReference type="EMBL" id="GAA4408756.1"/>
    </source>
</evidence>
<feature type="transmembrane region" description="Helical" evidence="2">
    <location>
        <begin position="561"/>
        <end position="579"/>
    </location>
</feature>
<sequence>MTLAPARPSPAPPDPGGAEPSVTAVVITALDPGGLAELLTAVLEQSLTPDAVLVLDRTAGATCAPAEPASQQGAHSASSEGDDTGGSGTEVLDVAAVVEQARRTHRVPITVQAADRRAPLRAVAHRALLPHDLDGIPTTLAWLLPVGTTPEPGALVALVDTWRRSRSTGLVAPKHVDAEQPHLLRAMSIRTTRGGRLLGRPTPGEPDQGQYDRMTDALAAPFAGSLVERELLVALRGWETSFGDVGADLDLGWRAHNAGRRVVVVPTARMRTAPGVAVGAASTPARRRAARRVALARAPWWAVPFLALWIAVTSVLAAAGLLLLKRPRAAWAELSSIASLDPFRGTASRWRTRHRREVGRRDLRQLFEPRRAVLSEWGDAVHDALVSPRPPIGDEAHDLTPRSWFAKVVRHPGVFAAAAATLVAAASGRSLGVGVVTGAGSGLSGGELVGNRADASVLWHAWTDGWTGAGLGGPDPVGPTAALLAVPAWLVAHLPLVPDPASPAGLVAALLVILGMPLAAVSAYLALRPVAAARWVRGVAALAWATTGVASAAVAQGRLGALVALVLLPPLACGLWLLATRRSTATSAFATALAGVVLGAFAPVLLALFVVLALVILVVRRGARLHALVVAVVPVMVLGPWLVRSAEASWPVLVAGAGLGQWGGTVPQPWELALLNTGGPGAPIVWTSVPLIAVATLSLVRGRAWGSASTSLAVLAPLLLALALVAPSVRLGTVPAGVDGAGEPITLWSGTMLLPLALVVVLALTRGLDGIPLRRPRAGGRVRALSRRGAATFGVLAVLASAGGVVWATFGTELAPWRDPRPAVSVDQAEGAFATRALFVSPGERGAGYRFVGREASDVVRPLPAVADADGALAERVSTVLGDASTGSALFADTATDLLAVRSGVVPEVTRRLDATEGLQRIAPRDGWEMWRVSPTGGDQALVAPPRLRLETDSGAPSLVTTTGQHAATSTTVDAPEGGRLVVAEPQGWAEHAVVTADGVVLAPVAGTATPTFELPPGSSRLTITVADPAFWWHVGQVVAVLALAFLAVPFGRRESRVGAR</sequence>
<feature type="transmembrane region" description="Helical" evidence="2">
    <location>
        <begin position="591"/>
        <end position="619"/>
    </location>
</feature>
<reference evidence="4" key="1">
    <citation type="journal article" date="2019" name="Int. J. Syst. Evol. Microbiol.">
        <title>The Global Catalogue of Microorganisms (GCM) 10K type strain sequencing project: providing services to taxonomists for standard genome sequencing and annotation.</title>
        <authorList>
            <consortium name="The Broad Institute Genomics Platform"/>
            <consortium name="The Broad Institute Genome Sequencing Center for Infectious Disease"/>
            <person name="Wu L."/>
            <person name="Ma J."/>
        </authorList>
    </citation>
    <scope>NUCLEOTIDE SEQUENCE [LARGE SCALE GENOMIC DNA]</scope>
    <source>
        <strain evidence="4">JCM 17809</strain>
    </source>
</reference>